<dbReference type="Gene3D" id="1.20.58.60">
    <property type="match status" value="8"/>
</dbReference>
<feature type="region of interest" description="Disordered" evidence="3">
    <location>
        <begin position="319"/>
        <end position="356"/>
    </location>
</feature>
<dbReference type="Proteomes" id="UP001163046">
    <property type="component" value="Unassembled WGS sequence"/>
</dbReference>
<organism evidence="4 5">
    <name type="scientific">Desmophyllum pertusum</name>
    <dbReference type="NCBI Taxonomy" id="174260"/>
    <lineage>
        <taxon>Eukaryota</taxon>
        <taxon>Metazoa</taxon>
        <taxon>Cnidaria</taxon>
        <taxon>Anthozoa</taxon>
        <taxon>Hexacorallia</taxon>
        <taxon>Scleractinia</taxon>
        <taxon>Caryophylliina</taxon>
        <taxon>Caryophylliidae</taxon>
        <taxon>Desmophyllum</taxon>
    </lineage>
</organism>
<feature type="region of interest" description="Disordered" evidence="3">
    <location>
        <begin position="2412"/>
        <end position="2491"/>
    </location>
</feature>
<feature type="coiled-coil region" evidence="2">
    <location>
        <begin position="1411"/>
        <end position="1474"/>
    </location>
</feature>
<evidence type="ECO:0000256" key="1">
    <source>
        <dbReference type="ARBA" id="ARBA00022737"/>
    </source>
</evidence>
<feature type="compositionally biased region" description="Basic and acidic residues" evidence="3">
    <location>
        <begin position="1665"/>
        <end position="1686"/>
    </location>
</feature>
<feature type="compositionally biased region" description="Basic and acidic residues" evidence="3">
    <location>
        <begin position="1"/>
        <end position="11"/>
    </location>
</feature>
<feature type="region of interest" description="Disordered" evidence="3">
    <location>
        <begin position="1847"/>
        <end position="1866"/>
    </location>
</feature>
<feature type="compositionally biased region" description="Basic and acidic residues" evidence="3">
    <location>
        <begin position="2430"/>
        <end position="2445"/>
    </location>
</feature>
<feature type="region of interest" description="Disordered" evidence="3">
    <location>
        <begin position="1889"/>
        <end position="1915"/>
    </location>
</feature>
<feature type="coiled-coil region" evidence="2">
    <location>
        <begin position="1093"/>
        <end position="1120"/>
    </location>
</feature>
<dbReference type="PANTHER" id="PTHR11915">
    <property type="entry name" value="SPECTRIN/FILAMIN RELATED CYTOSKELETAL PROTEIN"/>
    <property type="match status" value="1"/>
</dbReference>
<feature type="coiled-coil region" evidence="2">
    <location>
        <begin position="527"/>
        <end position="554"/>
    </location>
</feature>
<dbReference type="CDD" id="cd00176">
    <property type="entry name" value="SPEC"/>
    <property type="match status" value="1"/>
</dbReference>
<protein>
    <submittedName>
        <fullName evidence="4">Nesprin-2</fullName>
    </submittedName>
</protein>
<gene>
    <name evidence="4" type="primary">SYNE2_1</name>
    <name evidence="4" type="ORF">OS493_026058</name>
</gene>
<dbReference type="OrthoDB" id="5967761at2759"/>
<dbReference type="EMBL" id="MU827799">
    <property type="protein sequence ID" value="KAJ7327783.1"/>
    <property type="molecule type" value="Genomic_DNA"/>
</dbReference>
<name>A0A9W9YD29_9CNID</name>
<feature type="compositionally biased region" description="Polar residues" evidence="3">
    <location>
        <begin position="1894"/>
        <end position="1904"/>
    </location>
</feature>
<reference evidence="4" key="1">
    <citation type="submission" date="2023-01" db="EMBL/GenBank/DDBJ databases">
        <title>Genome assembly of the deep-sea coral Lophelia pertusa.</title>
        <authorList>
            <person name="Herrera S."/>
            <person name="Cordes E."/>
        </authorList>
    </citation>
    <scope>NUCLEOTIDE SEQUENCE</scope>
    <source>
        <strain evidence="4">USNM1676648</strain>
        <tissue evidence="4">Polyp</tissue>
    </source>
</reference>
<feature type="region of interest" description="Disordered" evidence="3">
    <location>
        <begin position="1760"/>
        <end position="1796"/>
    </location>
</feature>
<feature type="coiled-coil region" evidence="2">
    <location>
        <begin position="192"/>
        <end position="255"/>
    </location>
</feature>
<evidence type="ECO:0000313" key="5">
    <source>
        <dbReference type="Proteomes" id="UP001163046"/>
    </source>
</evidence>
<feature type="compositionally biased region" description="Basic and acidic residues" evidence="3">
    <location>
        <begin position="319"/>
        <end position="335"/>
    </location>
</feature>
<evidence type="ECO:0000256" key="3">
    <source>
        <dbReference type="SAM" id="MobiDB-lite"/>
    </source>
</evidence>
<sequence length="2686" mass="305494">MAAMEGSRKAVDVTGDSGESELQGKLDSVRRKWEALRVNAGRKEERLMAFVEAKEKYTVYEKSCKQALDDLKKSGEECEYSAVQDKSNIQLEKQRKQQERCQELEEQIRLLEEAGDHAMNTCEELREPLREHLKEIKDEWLKINTDAVIRHEQLESWMSEVGDIHGDMHACLAQVKTLHDSLQSCKSEGTDIQTANEILGQLKQTASELESEKSNIESIGEKGEMLLTRLDPSEKTELEESLLALQTAFNEAESDSKERVHRAEERINDIIEFDKESARCESLLTIYQAAVPVDVSCTVETLEDQMGKLKRLYGDMESRDSHMTALQEKERKLSTDDITQSGRTTPDGKTGQMQGDWGKLKASVGEKLRELERLAQTKKDFGDDYDRCLQGVQELETAILARESDGGAVEMRVERMQELCSRIKSYRNKLDLLTDRCDELPNVAYEQKDLDPRRKLSSVVRRWEEVKDEALGKLNQLEKEKAEFQRDDLEKALIANTEFRSNLEFKYKLFQELLVKSRNVKGEGRQKEALLSNLQNASRNLEDVKGKLASRDAEIRSRMKQHAKLVADLDRIRDLVMEVKGGQNSESVEFEGENWIDENITSQRVALARLDSCELLLSSVAEKIAFLGKSTQLTLNATAVESDVACSEEELAVCHAVDQELSEREGDYEALLGKENEALSFAPADKKEELETRCRRLKETRTSLKQLIHERIEGLRNLVAEQQTLEGWLKTAGILINDAATLLDENEASTTLDGSRMSERSQALVALIAKLEEYETYSETFQGGAKAPEVARVKTEMSELKTQLMNADKELQQFKEQCEVFESEASEAAAIFERCTADHQPPASLQEAQEELANVKELLKEVDAREKTLSRRGEQVSGKLNEIERKEFKDRFRKLSEEWQQAKEQLNEQRELLEDGISSCMKHLDIVEQANAKAKEIDQLLREMDATKHENMETVESKTQDLKEKLEIFESLMASMTDISATVPSTWKDTTEQETTEASLETLRNDARRKQQELHETISFHKQYREAVVKASDCLFEIEEKLADIESLDNELQDRSVYEQFQQKLDEVAPLLQTASEKGKLLTMMESHGARKNDEVLSKVEELSDKWEELQTKLRDKIAESEETCEAVTALNSEVETVSRRLNELAASTEDLTAATYDTANVLEHRENYESFSKEVYDLQGSVEDLSSRCQELMSSRESEELGEQLVTLMEKCDNLEGHVAEKEEEFEETLWRWQEFQSDVDTCFRNLAMIEKSLDFQSHDDGELEDRRETHQMLSDNLDFQESIIRDVKGRANAVLGLFPQADVDKARIKLIALDQRFLLVKERLQRRQEEMLKSSVDWHEFECGLKSCLEWVLRAEDHLAREVDLPENEADIGRLKAFSDELDVRQGDFESIRSQGDRLVCQLNDHTERKALQKQMDDVSHRLERIQNLVNDRGQQIGERTHYGVVDFDVALKDCYERVDQFKANLREIRNLESIEEGQDSLQELHSEFEFIQSLARNIHTQGQTLLPEIPDVEKDTIKEKLEKLQQDIAALREIIPLASNHGDTETPGREGASAFVEVPMEDAERKHAAHDVAENGDSDLGDSESGVSSMESFEGILRKENGSAPNGVQENGVSDERFGSDESDANLHLDGGLSVSPDEYQRIRMNHSVETNEDTTSLENDEYSRDLSDSLRASSREADEKSGDASVPLVTVTDEDGTPAEVEFAENASDSLDNEGFTDQASEFFFDDFDVYYGDSPPKTVNDPEEVSVREDTIISENERDVPTSESVAAKESSSDASQVDDSVDHLQNGGVSDDQLNDLVLKDKSHTLASHQTVTDNGIENVAFSADSELGDDILRHSTPSDLVASSAEDENTTPNLLEDSSDSMEQLVNGVDAQIRSQFVEANRDDLADTSSPNSSIDTVPTKPRHPTSLTDVEAGLVSSAPNEEMDKLDKLFNISEPASESNTRDVEAEKPHNRIASILSERRKAEEAERLRFAESSVRDTDYELFTSRPLDLVDRSSPLKDLNDSENLLHENMSLDAFLVEVENLLDKLRSIEELITTDMEDEENVKDELAKHVALCVLMSKQQDRVDQMNVLSQSFQHGSASLNVILEERLREVNSLWRQVQMRASSKQEVLERCVQEQTQNLESTRQQEVMAFTENFSFLRSLYLTTDCCDEECKRRQRADLVDGEEVEAEAEFYDEELKNQIELHELFEGLATVEESAESEVVVEGDLTSYQEQLTRLQDLATSLTKFKNKLDAVSRRLSSTSAEDKNLRQQISDLNSLMKGVIKLVLSKQQDLRAAVEKMVMVETALLNRRDFEGKLQDWSHLVNDVEDFVKHLGPFNEGEKDLELLYYEILLSHSVIQESLHDFLNKESSRGASPHKKARLADLNKRWGRIRTILQSRERKLKALGVLVSEVQSPPRQPVVESIVPEKEKPILASTPREVKKPEAREAKETPPRSKSTSPARDIKTPPARDIKTPPSRELKTPPSGERKSPRTRKKQYEEELREFSEWLTGQEKGFHDLVGDESLPPTMEALKERLKQFQGFCRSIHSHKSGVDMMRQYAVQSGEHLDAADEVGPKYEDVAKIADSMYEVCEESAEWLQSVLIQWQSFEESSRKFNSWMDNLVQKSFALARDMPEDDIDAVLMKMMKYRELDRKFTERQPSKDGLVYEAEQVMTATGEKESSANIILKALRFED</sequence>
<feature type="compositionally biased region" description="Basic and acidic residues" evidence="3">
    <location>
        <begin position="1566"/>
        <end position="1576"/>
    </location>
</feature>
<keyword evidence="2" id="KW-0175">Coiled coil</keyword>
<keyword evidence="5" id="KW-1185">Reference proteome</keyword>
<feature type="coiled-coil region" evidence="2">
    <location>
        <begin position="87"/>
        <end position="121"/>
    </location>
</feature>
<accession>A0A9W9YD29</accession>
<feature type="region of interest" description="Disordered" evidence="3">
    <location>
        <begin position="1566"/>
        <end position="1701"/>
    </location>
</feature>
<feature type="compositionally biased region" description="Polar residues" evidence="3">
    <location>
        <begin position="1606"/>
        <end position="1615"/>
    </location>
</feature>
<feature type="compositionally biased region" description="Basic and acidic residues" evidence="3">
    <location>
        <begin position="2454"/>
        <end position="2491"/>
    </location>
</feature>
<evidence type="ECO:0000313" key="4">
    <source>
        <dbReference type="EMBL" id="KAJ7327783.1"/>
    </source>
</evidence>
<keyword evidence="1" id="KW-0677">Repeat</keyword>
<dbReference type="InterPro" id="IPR002017">
    <property type="entry name" value="Spectrin_repeat"/>
</dbReference>
<feature type="coiled-coil region" evidence="2">
    <location>
        <begin position="460"/>
        <end position="487"/>
    </location>
</feature>
<proteinExistence type="predicted"/>
<feature type="region of interest" description="Disordered" evidence="3">
    <location>
        <begin position="1"/>
        <end position="24"/>
    </location>
</feature>
<evidence type="ECO:0000256" key="2">
    <source>
        <dbReference type="SAM" id="Coils"/>
    </source>
</evidence>
<dbReference type="SMART" id="SM00150">
    <property type="entry name" value="SPEC"/>
    <property type="match status" value="10"/>
</dbReference>
<dbReference type="SUPFAM" id="SSF46966">
    <property type="entry name" value="Spectrin repeat"/>
    <property type="match status" value="11"/>
</dbReference>
<dbReference type="Pfam" id="PF00435">
    <property type="entry name" value="Spectrin"/>
    <property type="match status" value="2"/>
</dbReference>
<feature type="coiled-coil region" evidence="2">
    <location>
        <begin position="790"/>
        <end position="1013"/>
    </location>
</feature>
<comment type="caution">
    <text evidence="4">The sequence shown here is derived from an EMBL/GenBank/DDBJ whole genome shotgun (WGS) entry which is preliminary data.</text>
</comment>
<dbReference type="InterPro" id="IPR018159">
    <property type="entry name" value="Spectrin/alpha-actinin"/>
</dbReference>